<protein>
    <submittedName>
        <fullName evidence="2">Late blight resistance protein R1A-3</fullName>
    </submittedName>
</protein>
<evidence type="ECO:0000313" key="3">
    <source>
        <dbReference type="Proteomes" id="UP001567538"/>
    </source>
</evidence>
<sequence length="92" mass="10631">MDVATYAAPLSTVHTMRFLDDGQSWRLFRHKVFGDKDYPFQLYRVGEKIVKECGGHPLSIVTVAGLLSKFLELQSRGTKLRQMMGSWDQYYL</sequence>
<accession>A0ABD1GSS1</accession>
<organism evidence="2 3">
    <name type="scientific">Salvia divinorum</name>
    <name type="common">Maria pastora</name>
    <name type="synonym">Diviner's sage</name>
    <dbReference type="NCBI Taxonomy" id="28513"/>
    <lineage>
        <taxon>Eukaryota</taxon>
        <taxon>Viridiplantae</taxon>
        <taxon>Streptophyta</taxon>
        <taxon>Embryophyta</taxon>
        <taxon>Tracheophyta</taxon>
        <taxon>Spermatophyta</taxon>
        <taxon>Magnoliopsida</taxon>
        <taxon>eudicotyledons</taxon>
        <taxon>Gunneridae</taxon>
        <taxon>Pentapetalae</taxon>
        <taxon>asterids</taxon>
        <taxon>lamiids</taxon>
        <taxon>Lamiales</taxon>
        <taxon>Lamiaceae</taxon>
        <taxon>Nepetoideae</taxon>
        <taxon>Mentheae</taxon>
        <taxon>Salviinae</taxon>
        <taxon>Salvia</taxon>
        <taxon>Salvia subgen. Calosphace</taxon>
    </lineage>
</organism>
<keyword evidence="1" id="KW-0433">Leucine-rich repeat</keyword>
<reference evidence="2 3" key="1">
    <citation type="submission" date="2024-06" db="EMBL/GenBank/DDBJ databases">
        <title>A chromosome level genome sequence of Diviner's sage (Salvia divinorum).</title>
        <authorList>
            <person name="Ford S.A."/>
            <person name="Ro D.-K."/>
            <person name="Ness R.W."/>
            <person name="Phillips M.A."/>
        </authorList>
    </citation>
    <scope>NUCLEOTIDE SEQUENCE [LARGE SCALE GENOMIC DNA]</scope>
    <source>
        <strain evidence="2">SAF-2024a</strain>
        <tissue evidence="2">Leaf</tissue>
    </source>
</reference>
<evidence type="ECO:0000256" key="1">
    <source>
        <dbReference type="ARBA" id="ARBA00022614"/>
    </source>
</evidence>
<dbReference type="InterPro" id="IPR027417">
    <property type="entry name" value="P-loop_NTPase"/>
</dbReference>
<evidence type="ECO:0000313" key="2">
    <source>
        <dbReference type="EMBL" id="KAL1546815.1"/>
    </source>
</evidence>
<proteinExistence type="predicted"/>
<dbReference type="Proteomes" id="UP001567538">
    <property type="component" value="Unassembled WGS sequence"/>
</dbReference>
<dbReference type="EMBL" id="JBEAFC010000008">
    <property type="protein sequence ID" value="KAL1546815.1"/>
    <property type="molecule type" value="Genomic_DNA"/>
</dbReference>
<gene>
    <name evidence="2" type="ORF">AAHA92_23364</name>
</gene>
<dbReference type="InterPro" id="IPR042197">
    <property type="entry name" value="Apaf_helical"/>
</dbReference>
<dbReference type="AlphaFoldDB" id="A0ABD1GSS1"/>
<dbReference type="SUPFAM" id="SSF52540">
    <property type="entry name" value="P-loop containing nucleoside triphosphate hydrolases"/>
    <property type="match status" value="1"/>
</dbReference>
<keyword evidence="3" id="KW-1185">Reference proteome</keyword>
<name>A0ABD1GSS1_SALDI</name>
<comment type="caution">
    <text evidence="2">The sequence shown here is derived from an EMBL/GenBank/DDBJ whole genome shotgun (WGS) entry which is preliminary data.</text>
</comment>
<dbReference type="Gene3D" id="1.10.8.430">
    <property type="entry name" value="Helical domain of apoptotic protease-activating factors"/>
    <property type="match status" value="1"/>
</dbReference>